<evidence type="ECO:0000313" key="4">
    <source>
        <dbReference type="Proteomes" id="UP000298493"/>
    </source>
</evidence>
<dbReference type="STRING" id="86259.A0A4Z1NWW0"/>
<comment type="similarity">
    <text evidence="1">Belongs to the AB hydrolase superfamily.</text>
</comment>
<dbReference type="EMBL" id="SNSC02000010">
    <property type="protein sequence ID" value="TID20517.1"/>
    <property type="molecule type" value="Genomic_DNA"/>
</dbReference>
<feature type="domain" description="AB hydrolase-1" evidence="2">
    <location>
        <begin position="348"/>
        <end position="547"/>
    </location>
</feature>
<dbReference type="SUPFAM" id="SSF54909">
    <property type="entry name" value="Dimeric alpha+beta barrel"/>
    <property type="match status" value="1"/>
</dbReference>
<keyword evidence="4" id="KW-1185">Reference proteome</keyword>
<gene>
    <name evidence="3" type="ORF">E6O75_ATG05281</name>
</gene>
<organism evidence="3 4">
    <name type="scientific">Venturia nashicola</name>
    <dbReference type="NCBI Taxonomy" id="86259"/>
    <lineage>
        <taxon>Eukaryota</taxon>
        <taxon>Fungi</taxon>
        <taxon>Dikarya</taxon>
        <taxon>Ascomycota</taxon>
        <taxon>Pezizomycotina</taxon>
        <taxon>Dothideomycetes</taxon>
        <taxon>Pleosporomycetidae</taxon>
        <taxon>Venturiales</taxon>
        <taxon>Venturiaceae</taxon>
        <taxon>Venturia</taxon>
    </lineage>
</organism>
<dbReference type="InterPro" id="IPR011008">
    <property type="entry name" value="Dimeric_a/b-barrel"/>
</dbReference>
<evidence type="ECO:0000259" key="2">
    <source>
        <dbReference type="Pfam" id="PF12697"/>
    </source>
</evidence>
<dbReference type="AlphaFoldDB" id="A0A4Z1NWW0"/>
<comment type="caution">
    <text evidence="3">The sequence shown here is derived from an EMBL/GenBank/DDBJ whole genome shotgun (WGS) entry which is preliminary data.</text>
</comment>
<reference evidence="3 4" key="1">
    <citation type="submission" date="2019-04" db="EMBL/GenBank/DDBJ databases">
        <title>High contiguity whole genome sequence and gene annotation resource for two Venturia nashicola isolates.</title>
        <authorList>
            <person name="Prokchorchik M."/>
            <person name="Won K."/>
            <person name="Lee Y."/>
            <person name="Choi E.D."/>
            <person name="Segonzac C."/>
            <person name="Sohn K.H."/>
        </authorList>
    </citation>
    <scope>NUCLEOTIDE SEQUENCE [LARGE SCALE GENOMIC DNA]</scope>
    <source>
        <strain evidence="3 4">PRI2</strain>
    </source>
</reference>
<keyword evidence="3" id="KW-0378">Hydrolase</keyword>
<evidence type="ECO:0000256" key="1">
    <source>
        <dbReference type="ARBA" id="ARBA00008645"/>
    </source>
</evidence>
<sequence>MSATPGILYVTMGPKPSLPIAQFHDWYQNEHGPVRLRLPQIFTNGFRYKGTDGEDPEWMAVYDCTDMAYMLKDVYTRWRKEPVQSQRERDTMKQIAVHRKFYDLVSEKSSLDFKALEEVECEGKEDNVIVAALVTLKDASKAAEFDKWNEEEHIPMLTKVPGWRRTRRFVTSHVEPAKTPGETEYLALHEYAPENGLGGPEFKAAISTPWRNDVFTNIIGKKKRRVYSLYYTFGPAPRDLKSLADPAAVPFQSDFHHTTSHPESGANKWPAIESYILTTDGVSLPFRLEGSTDAQAPMIVLCNSILTEYGIWDSFVQEFLSKPENKKYRILRYMKRGRYSYVSDTPVTVDLLAKDIISILDALRVPKAAAVIGVSLGGVTSLNVALKYPNRVSAFIACDTNAVVPPSNPKAWAERIEISEKEGMESGFGEPIVGEELAEITTRRWFVKESYEDPMLAKEAERVKQMVKSNSLEGFRKSVKALYQYDFREEMKGGKVKGAFVVGGGDGVLPKTMEGMKDGYADGSSGFYIIDKAGHLPMIEQPGQFAKIVGKTLNV</sequence>
<dbReference type="InterPro" id="IPR000073">
    <property type="entry name" value="AB_hydrolase_1"/>
</dbReference>
<dbReference type="Gene3D" id="3.30.70.100">
    <property type="match status" value="1"/>
</dbReference>
<dbReference type="InterPro" id="IPR029058">
    <property type="entry name" value="AB_hydrolase_fold"/>
</dbReference>
<protein>
    <submittedName>
        <fullName evidence="3">Alpha/beta hydrolase</fullName>
    </submittedName>
</protein>
<dbReference type="GO" id="GO:0016787">
    <property type="term" value="F:hydrolase activity"/>
    <property type="evidence" value="ECO:0007669"/>
    <property type="project" value="UniProtKB-KW"/>
</dbReference>
<dbReference type="PANTHER" id="PTHR43039">
    <property type="entry name" value="ESTERASE-RELATED"/>
    <property type="match status" value="1"/>
</dbReference>
<dbReference type="Gene3D" id="3.40.50.1820">
    <property type="entry name" value="alpha/beta hydrolase"/>
    <property type="match status" value="1"/>
</dbReference>
<name>A0A4Z1NWW0_9PEZI</name>
<evidence type="ECO:0000313" key="3">
    <source>
        <dbReference type="EMBL" id="TID20517.1"/>
    </source>
</evidence>
<dbReference type="Proteomes" id="UP000298493">
    <property type="component" value="Unassembled WGS sequence"/>
</dbReference>
<proteinExistence type="inferred from homology"/>
<dbReference type="SUPFAM" id="SSF53474">
    <property type="entry name" value="alpha/beta-Hydrolases"/>
    <property type="match status" value="1"/>
</dbReference>
<accession>A0A4Z1NWW0</accession>
<dbReference type="Pfam" id="PF12697">
    <property type="entry name" value="Abhydrolase_6"/>
    <property type="match status" value="1"/>
</dbReference>